<reference evidence="2 3" key="1">
    <citation type="journal article" date="2016" name="Genome Biol. Evol.">
        <title>Divergent and convergent evolution of fungal pathogenicity.</title>
        <authorList>
            <person name="Shang Y."/>
            <person name="Xiao G."/>
            <person name="Zheng P."/>
            <person name="Cen K."/>
            <person name="Zhan S."/>
            <person name="Wang C."/>
        </authorList>
    </citation>
    <scope>NUCLEOTIDE SEQUENCE [LARGE SCALE GENOMIC DNA]</scope>
    <source>
        <strain evidence="2 3">RCEF 264</strain>
    </source>
</reference>
<protein>
    <submittedName>
        <fullName evidence="2">Uncharacterized protein</fullName>
    </submittedName>
</protein>
<sequence length="82" mass="9193">MSTLRPPRGEDGGYGPAAPFLFNACTIWRDSVMDVRVYRINVHGRRTQRQSEARSQRRSRRTAGDHGLRPVAGIAAVHHRGV</sequence>
<dbReference type="Proteomes" id="UP000076874">
    <property type="component" value="Unassembled WGS sequence"/>
</dbReference>
<proteinExistence type="predicted"/>
<keyword evidence="3" id="KW-1185">Reference proteome</keyword>
<evidence type="ECO:0000313" key="2">
    <source>
        <dbReference type="EMBL" id="OAA61033.1"/>
    </source>
</evidence>
<dbReference type="AlphaFoldDB" id="A0A167TWU3"/>
<feature type="region of interest" description="Disordered" evidence="1">
    <location>
        <begin position="44"/>
        <end position="69"/>
    </location>
</feature>
<gene>
    <name evidence="2" type="ORF">SPI_05057</name>
</gene>
<organism evidence="2 3">
    <name type="scientific">Niveomyces insectorum RCEF 264</name>
    <dbReference type="NCBI Taxonomy" id="1081102"/>
    <lineage>
        <taxon>Eukaryota</taxon>
        <taxon>Fungi</taxon>
        <taxon>Dikarya</taxon>
        <taxon>Ascomycota</taxon>
        <taxon>Pezizomycotina</taxon>
        <taxon>Sordariomycetes</taxon>
        <taxon>Hypocreomycetidae</taxon>
        <taxon>Hypocreales</taxon>
        <taxon>Cordycipitaceae</taxon>
        <taxon>Niveomyces</taxon>
    </lineage>
</organism>
<evidence type="ECO:0000313" key="3">
    <source>
        <dbReference type="Proteomes" id="UP000076874"/>
    </source>
</evidence>
<name>A0A167TWU3_9HYPO</name>
<dbReference type="EMBL" id="AZHD01000008">
    <property type="protein sequence ID" value="OAA61033.1"/>
    <property type="molecule type" value="Genomic_DNA"/>
</dbReference>
<accession>A0A167TWU3</accession>
<evidence type="ECO:0000256" key="1">
    <source>
        <dbReference type="SAM" id="MobiDB-lite"/>
    </source>
</evidence>
<comment type="caution">
    <text evidence="2">The sequence shown here is derived from an EMBL/GenBank/DDBJ whole genome shotgun (WGS) entry which is preliminary data.</text>
</comment>